<keyword evidence="2" id="KW-1185">Reference proteome</keyword>
<proteinExistence type="predicted"/>
<sequence length="264" mass="30445">MSYYRFSGYLWWFYEEHSEDVRPGTTLNDVLKLYDFDATLRTHVMDLAQVIEVWLRGAFANHVANVHGPMGYLSPGIHSHDKAFRRDLASLEETLKRDSPEKFVAAFRSKYGDKYPPIWMATELMSFGLLSKWYDNLREDSLRKAIAMEAGLNQHVLSSFLRMFSVLRNGAAHHARIWNRRTSLRGVHVRRPPALLENALTDADESRIHYVLAIAAYIVQQVDPEGRGVEALRAHLLTAEDHWLGEMDFPEDFEADPLWAPTSR</sequence>
<evidence type="ECO:0000313" key="2">
    <source>
        <dbReference type="Proteomes" id="UP001251870"/>
    </source>
</evidence>
<gene>
    <name evidence="1" type="ORF">RIL96_13175</name>
</gene>
<dbReference type="EMBL" id="JAVKGR010000038">
    <property type="protein sequence ID" value="MDR8020503.1"/>
    <property type="molecule type" value="Genomic_DNA"/>
</dbReference>
<comment type="caution">
    <text evidence="1">The sequence shown here is derived from an EMBL/GenBank/DDBJ whole genome shotgun (WGS) entry which is preliminary data.</text>
</comment>
<dbReference type="InterPro" id="IPR011664">
    <property type="entry name" value="Abi_system_AbiD/AbiF-like"/>
</dbReference>
<organism evidence="1 2">
    <name type="scientific">Nesterenkonia aerolata</name>
    <dbReference type="NCBI Taxonomy" id="3074079"/>
    <lineage>
        <taxon>Bacteria</taxon>
        <taxon>Bacillati</taxon>
        <taxon>Actinomycetota</taxon>
        <taxon>Actinomycetes</taxon>
        <taxon>Micrococcales</taxon>
        <taxon>Micrococcaceae</taxon>
        <taxon>Nesterenkonia</taxon>
    </lineage>
</organism>
<dbReference type="Pfam" id="PF07751">
    <property type="entry name" value="Abi_2"/>
    <property type="match status" value="1"/>
</dbReference>
<dbReference type="Proteomes" id="UP001251870">
    <property type="component" value="Unassembled WGS sequence"/>
</dbReference>
<accession>A0ABU2DVG2</accession>
<dbReference type="RefSeq" id="WP_310549475.1">
    <property type="nucleotide sequence ID" value="NZ_JAVKGR010000038.1"/>
</dbReference>
<reference evidence="1 2" key="1">
    <citation type="submission" date="2023-09" db="EMBL/GenBank/DDBJ databases">
        <title>Description of three actinobacteria isolated from air of manufacturing shop in a pharmaceutical factory.</title>
        <authorList>
            <person name="Zhang D.-F."/>
        </authorList>
    </citation>
    <scope>NUCLEOTIDE SEQUENCE [LARGE SCALE GENOMIC DNA]</scope>
    <source>
        <strain evidence="1 2">LY-0111</strain>
    </source>
</reference>
<protein>
    <submittedName>
        <fullName evidence="1">Abi family protein</fullName>
    </submittedName>
</protein>
<evidence type="ECO:0000313" key="1">
    <source>
        <dbReference type="EMBL" id="MDR8020503.1"/>
    </source>
</evidence>
<name>A0ABU2DVG2_9MICC</name>